<evidence type="ECO:0008006" key="3">
    <source>
        <dbReference type="Google" id="ProtNLM"/>
    </source>
</evidence>
<reference evidence="1 2" key="1">
    <citation type="submission" date="2023-12" db="EMBL/GenBank/DDBJ databases">
        <title>Genome comparison identifies genes involved in endophytic behavior of Lysinibacillus irui and provides insights into its role as a plant-growth promoting bacterium.</title>
        <authorList>
            <person name="Hilario S."/>
            <person name="Matos I."/>
            <person name="Goncalves M.F.M."/>
            <person name="Pardo C.A."/>
            <person name="Santos M.J."/>
        </authorList>
    </citation>
    <scope>NUCLEOTIDE SEQUENCE [LARGE SCALE GENOMIC DNA]</scope>
    <source>
        <strain evidence="1 2">B3</strain>
    </source>
</reference>
<sequence length="118" mass="13936">MHTLKYNDDGDWVLNELVHGDDQLIQNLKHLLRTRVGEWMFDDNHGFRRSVIEQKLPNKKQIVQAMHDCLYQEPRVAEVLSVDYEFNRIKRFLSINFRARTINGDEVGGEAVVNQIWV</sequence>
<comment type="caution">
    <text evidence="1">The sequence shown here is derived from an EMBL/GenBank/DDBJ whole genome shotgun (WGS) entry which is preliminary data.</text>
</comment>
<gene>
    <name evidence="1" type="ORF">U6C28_04485</name>
</gene>
<name>A0ABU5NHN6_9BACI</name>
<dbReference type="SUPFAM" id="SSF160719">
    <property type="entry name" value="gpW/gp25-like"/>
    <property type="match status" value="1"/>
</dbReference>
<proteinExistence type="predicted"/>
<protein>
    <recommendedName>
        <fullName evidence="3">DUF2634 domain-containing protein</fullName>
    </recommendedName>
</protein>
<dbReference type="InterPro" id="IPR020288">
    <property type="entry name" value="Sheath_initiator"/>
</dbReference>
<keyword evidence="2" id="KW-1185">Reference proteome</keyword>
<dbReference type="Proteomes" id="UP001289615">
    <property type="component" value="Unassembled WGS sequence"/>
</dbReference>
<dbReference type="Gene3D" id="3.10.450.40">
    <property type="match status" value="1"/>
</dbReference>
<evidence type="ECO:0000313" key="1">
    <source>
        <dbReference type="EMBL" id="MEA0975547.1"/>
    </source>
</evidence>
<evidence type="ECO:0000313" key="2">
    <source>
        <dbReference type="Proteomes" id="UP001289615"/>
    </source>
</evidence>
<dbReference type="EMBL" id="JAXUIA010000002">
    <property type="protein sequence ID" value="MEA0975547.1"/>
    <property type="molecule type" value="Genomic_DNA"/>
</dbReference>
<accession>A0ABU5NHN6</accession>
<dbReference type="RefSeq" id="WP_322610746.1">
    <property type="nucleotide sequence ID" value="NZ_JAXLNX010000005.1"/>
</dbReference>
<organism evidence="1 2">
    <name type="scientific">Lysinibacillus irui</name>
    <dbReference type="NCBI Taxonomy" id="2998077"/>
    <lineage>
        <taxon>Bacteria</taxon>
        <taxon>Bacillati</taxon>
        <taxon>Bacillota</taxon>
        <taxon>Bacilli</taxon>
        <taxon>Bacillales</taxon>
        <taxon>Bacillaceae</taxon>
        <taxon>Lysinibacillus</taxon>
    </lineage>
</organism>
<dbReference type="Pfam" id="PF10934">
    <property type="entry name" value="Sheath_initiator"/>
    <property type="match status" value="1"/>
</dbReference>